<dbReference type="GO" id="GO:0045892">
    <property type="term" value="P:negative regulation of DNA-templated transcription"/>
    <property type="evidence" value="ECO:0007669"/>
    <property type="project" value="TreeGrafter"/>
</dbReference>
<dbReference type="InterPro" id="IPR029016">
    <property type="entry name" value="GAF-like_dom_sf"/>
</dbReference>
<dbReference type="InterPro" id="IPR036388">
    <property type="entry name" value="WH-like_DNA-bd_sf"/>
</dbReference>
<organism evidence="6 7">
    <name type="scientific">Bordetella flabilis</name>
    <dbReference type="NCBI Taxonomy" id="463014"/>
    <lineage>
        <taxon>Bacteria</taxon>
        <taxon>Pseudomonadati</taxon>
        <taxon>Pseudomonadota</taxon>
        <taxon>Betaproteobacteria</taxon>
        <taxon>Burkholderiales</taxon>
        <taxon>Alcaligenaceae</taxon>
        <taxon>Bordetella</taxon>
    </lineage>
</organism>
<dbReference type="RefSeq" id="WP_066654466.1">
    <property type="nucleotide sequence ID" value="NZ_CBCSCL010000022.1"/>
</dbReference>
<proteinExistence type="predicted"/>
<keyword evidence="3" id="KW-0804">Transcription</keyword>
<evidence type="ECO:0000259" key="4">
    <source>
        <dbReference type="PROSITE" id="PS51077"/>
    </source>
</evidence>
<evidence type="ECO:0000256" key="2">
    <source>
        <dbReference type="ARBA" id="ARBA00023125"/>
    </source>
</evidence>
<dbReference type="Proteomes" id="UP000091926">
    <property type="component" value="Chromosome"/>
</dbReference>
<dbReference type="Pfam" id="PF09339">
    <property type="entry name" value="HTH_IclR"/>
    <property type="match status" value="1"/>
</dbReference>
<evidence type="ECO:0000313" key="7">
    <source>
        <dbReference type="Proteomes" id="UP000091926"/>
    </source>
</evidence>
<dbReference type="PROSITE" id="PS51077">
    <property type="entry name" value="HTH_ICLR"/>
    <property type="match status" value="1"/>
</dbReference>
<dbReference type="STRING" id="463014.BAU07_04430"/>
<dbReference type="Pfam" id="PF01614">
    <property type="entry name" value="IclR_C"/>
    <property type="match status" value="1"/>
</dbReference>
<dbReference type="GO" id="GO:0003700">
    <property type="term" value="F:DNA-binding transcription factor activity"/>
    <property type="evidence" value="ECO:0007669"/>
    <property type="project" value="TreeGrafter"/>
</dbReference>
<evidence type="ECO:0000259" key="5">
    <source>
        <dbReference type="PROSITE" id="PS51078"/>
    </source>
</evidence>
<dbReference type="InterPro" id="IPR014757">
    <property type="entry name" value="Tscrpt_reg_IclR_C"/>
</dbReference>
<keyword evidence="2" id="KW-0238">DNA-binding</keyword>
<evidence type="ECO:0000313" key="6">
    <source>
        <dbReference type="EMBL" id="ANN76460.1"/>
    </source>
</evidence>
<reference evidence="6 7" key="1">
    <citation type="submission" date="2016-06" db="EMBL/GenBank/DDBJ databases">
        <title>Complete genome sequences of Bordetella bronchialis and Bordetella flabilis.</title>
        <authorList>
            <person name="LiPuma J.J."/>
            <person name="Spilker T."/>
        </authorList>
    </citation>
    <scope>NUCLEOTIDE SEQUENCE [LARGE SCALE GENOMIC DNA]</scope>
    <source>
        <strain evidence="6 7">AU10664</strain>
    </source>
</reference>
<keyword evidence="7" id="KW-1185">Reference proteome</keyword>
<dbReference type="Gene3D" id="1.10.10.10">
    <property type="entry name" value="Winged helix-like DNA-binding domain superfamily/Winged helix DNA-binding domain"/>
    <property type="match status" value="1"/>
</dbReference>
<keyword evidence="1" id="KW-0805">Transcription regulation</keyword>
<dbReference type="SUPFAM" id="SSF46785">
    <property type="entry name" value="Winged helix' DNA-binding domain"/>
    <property type="match status" value="1"/>
</dbReference>
<dbReference type="EMBL" id="CP016172">
    <property type="protein sequence ID" value="ANN76460.1"/>
    <property type="molecule type" value="Genomic_DNA"/>
</dbReference>
<accession>A0A193G9E7</accession>
<dbReference type="PANTHER" id="PTHR30136">
    <property type="entry name" value="HELIX-TURN-HELIX TRANSCRIPTIONAL REGULATOR, ICLR FAMILY"/>
    <property type="match status" value="1"/>
</dbReference>
<dbReference type="GO" id="GO:0003677">
    <property type="term" value="F:DNA binding"/>
    <property type="evidence" value="ECO:0007669"/>
    <property type="project" value="UniProtKB-KW"/>
</dbReference>
<feature type="domain" description="IclR-ED" evidence="5">
    <location>
        <begin position="82"/>
        <end position="264"/>
    </location>
</feature>
<dbReference type="AlphaFoldDB" id="A0A193G9E7"/>
<dbReference type="OrthoDB" id="9807558at2"/>
<dbReference type="FunFam" id="1.10.10.10:FF:000056">
    <property type="entry name" value="IclR family transcriptional regulator"/>
    <property type="match status" value="1"/>
</dbReference>
<sequence length="286" mass="30784">MTRSARDRAAGDADSGGSQTVKRALALLRLVACGQERGVRLTDLVGMSGLNQPTVHRLLRTLVQEGAVEQDADTRLYRIGPEAALLGLARTRRFPLLTLAEPYLNDLAEQVGDTVFLSVRHGADSICIGRRTGHYAIQVLSIEVGVRRPLGIGVSGVALLACMPPKESEALIRSNTRRLEVMKESPREIGRRVDTARALGYAHAPHGLMPGTSAVAVPVRDAHGQGLAAVTITAMADRLNERRLPQAVALMHERAQWIARRHAEVEGTARAQSGSASPGFQAISHR</sequence>
<dbReference type="Gene3D" id="3.30.450.40">
    <property type="match status" value="1"/>
</dbReference>
<dbReference type="InterPro" id="IPR036390">
    <property type="entry name" value="WH_DNA-bd_sf"/>
</dbReference>
<name>A0A193G9E7_9BORD</name>
<protein>
    <submittedName>
        <fullName evidence="6">IclR family transcriptional regulator</fullName>
    </submittedName>
</protein>
<gene>
    <name evidence="6" type="ORF">BAU07_04430</name>
</gene>
<feature type="domain" description="HTH iclR-type" evidence="4">
    <location>
        <begin position="18"/>
        <end position="81"/>
    </location>
</feature>
<dbReference type="PROSITE" id="PS51078">
    <property type="entry name" value="ICLR_ED"/>
    <property type="match status" value="1"/>
</dbReference>
<dbReference type="KEGG" id="bfz:BAU07_04430"/>
<dbReference type="SUPFAM" id="SSF55781">
    <property type="entry name" value="GAF domain-like"/>
    <property type="match status" value="1"/>
</dbReference>
<evidence type="ECO:0000256" key="1">
    <source>
        <dbReference type="ARBA" id="ARBA00023015"/>
    </source>
</evidence>
<evidence type="ECO:0000256" key="3">
    <source>
        <dbReference type="ARBA" id="ARBA00023163"/>
    </source>
</evidence>
<dbReference type="InterPro" id="IPR005471">
    <property type="entry name" value="Tscrpt_reg_IclR_N"/>
</dbReference>
<dbReference type="PANTHER" id="PTHR30136:SF39">
    <property type="entry name" value="TRANSCRIPTIONAL REGULATORY PROTEIN"/>
    <property type="match status" value="1"/>
</dbReference>
<dbReference type="SMART" id="SM00346">
    <property type="entry name" value="HTH_ICLR"/>
    <property type="match status" value="1"/>
</dbReference>
<dbReference type="InterPro" id="IPR050707">
    <property type="entry name" value="HTH_MetabolicPath_Reg"/>
</dbReference>